<accession>C5K6Z3</accession>
<dbReference type="OMA" id="ECLEPQW"/>
<reference evidence="3 4" key="1">
    <citation type="submission" date="2008-07" db="EMBL/GenBank/DDBJ databases">
        <authorList>
            <person name="El-Sayed N."/>
            <person name="Caler E."/>
            <person name="Inman J."/>
            <person name="Amedeo P."/>
            <person name="Hass B."/>
            <person name="Wortman J."/>
        </authorList>
    </citation>
    <scope>NUCLEOTIDE SEQUENCE [LARGE SCALE GENOMIC DNA]</scope>
    <source>
        <strain evidence="4">ATCC 50983 / TXsc</strain>
    </source>
</reference>
<gene>
    <name evidence="3" type="ORF">Pmar_PMAR006677</name>
</gene>
<dbReference type="AlphaFoldDB" id="C5K6Z3"/>
<dbReference type="InParanoid" id="C5K6Z3"/>
<dbReference type="EMBL" id="GG671027">
    <property type="protein sequence ID" value="EER19750.1"/>
    <property type="molecule type" value="Genomic_DNA"/>
</dbReference>
<dbReference type="RefSeq" id="XP_002787954.1">
    <property type="nucleotide sequence ID" value="XM_002787908.1"/>
</dbReference>
<evidence type="ECO:0000313" key="4">
    <source>
        <dbReference type="Proteomes" id="UP000007800"/>
    </source>
</evidence>
<evidence type="ECO:0000313" key="3">
    <source>
        <dbReference type="EMBL" id="EER19750.1"/>
    </source>
</evidence>
<evidence type="ECO:0000256" key="1">
    <source>
        <dbReference type="SAM" id="MobiDB-lite"/>
    </source>
</evidence>
<feature type="transmembrane region" description="Helical" evidence="2">
    <location>
        <begin position="12"/>
        <end position="34"/>
    </location>
</feature>
<organism evidence="4">
    <name type="scientific">Perkinsus marinus (strain ATCC 50983 / TXsc)</name>
    <dbReference type="NCBI Taxonomy" id="423536"/>
    <lineage>
        <taxon>Eukaryota</taxon>
        <taxon>Sar</taxon>
        <taxon>Alveolata</taxon>
        <taxon>Perkinsozoa</taxon>
        <taxon>Perkinsea</taxon>
        <taxon>Perkinsida</taxon>
        <taxon>Perkinsidae</taxon>
        <taxon>Perkinsus</taxon>
    </lineage>
</organism>
<dbReference type="GeneID" id="9057933"/>
<name>C5K6Z3_PERM5</name>
<keyword evidence="2" id="KW-0472">Membrane</keyword>
<feature type="compositionally biased region" description="Basic and acidic residues" evidence="1">
    <location>
        <begin position="215"/>
        <end position="248"/>
    </location>
</feature>
<protein>
    <submittedName>
        <fullName evidence="3">Uncharacterized protein</fullName>
    </submittedName>
</protein>
<feature type="region of interest" description="Disordered" evidence="1">
    <location>
        <begin position="193"/>
        <end position="248"/>
    </location>
</feature>
<keyword evidence="2" id="KW-1133">Transmembrane helix</keyword>
<keyword evidence="4" id="KW-1185">Reference proteome</keyword>
<evidence type="ECO:0000256" key="2">
    <source>
        <dbReference type="SAM" id="Phobius"/>
    </source>
</evidence>
<feature type="compositionally biased region" description="Basic and acidic residues" evidence="1">
    <location>
        <begin position="193"/>
        <end position="206"/>
    </location>
</feature>
<sequence length="248" mass="28685">MSSLSVADIWTAYWPYIVLTLVVGVCGYLATIIFEDYRRQSTATSEFLQATGGTGEYEIDLPEEELNAYLDFKEKVLQEYLVKERKGRVISDLDAPEMMRIIRHEIPESDRRKLKALVLKRCIGCVHVLAQLQRDKPGAARMMDKKLVADKDFNAEMDDVVKESEMIEEGFGRNVWPQGLQFYRLEQHKEMMAKKEADEAEARKQLAGDSSDGSSGKRDDAEATERKEEMRKQLRERIQQKADQRRRK</sequence>
<dbReference type="Proteomes" id="UP000007800">
    <property type="component" value="Unassembled WGS sequence"/>
</dbReference>
<proteinExistence type="predicted"/>
<keyword evidence="2" id="KW-0812">Transmembrane</keyword>